<feature type="compositionally biased region" description="Low complexity" evidence="1">
    <location>
        <begin position="113"/>
        <end position="133"/>
    </location>
</feature>
<proteinExistence type="predicted"/>
<evidence type="ECO:0000313" key="3">
    <source>
        <dbReference type="Proteomes" id="UP001418444"/>
    </source>
</evidence>
<protein>
    <submittedName>
        <fullName evidence="2">Uncharacterized protein</fullName>
    </submittedName>
</protein>
<evidence type="ECO:0000313" key="2">
    <source>
        <dbReference type="EMBL" id="GAA3968422.1"/>
    </source>
</evidence>
<organism evidence="2 3">
    <name type="scientific">Gordonia caeni</name>
    <dbReference type="NCBI Taxonomy" id="1007097"/>
    <lineage>
        <taxon>Bacteria</taxon>
        <taxon>Bacillati</taxon>
        <taxon>Actinomycetota</taxon>
        <taxon>Actinomycetes</taxon>
        <taxon>Mycobacteriales</taxon>
        <taxon>Gordoniaceae</taxon>
        <taxon>Gordonia</taxon>
    </lineage>
</organism>
<comment type="caution">
    <text evidence="2">The sequence shown here is derived from an EMBL/GenBank/DDBJ whole genome shotgun (WGS) entry which is preliminary data.</text>
</comment>
<reference evidence="3" key="1">
    <citation type="journal article" date="2019" name="Int. J. Syst. Evol. Microbiol.">
        <title>The Global Catalogue of Microorganisms (GCM) 10K type strain sequencing project: providing services to taxonomists for standard genome sequencing and annotation.</title>
        <authorList>
            <consortium name="The Broad Institute Genomics Platform"/>
            <consortium name="The Broad Institute Genome Sequencing Center for Infectious Disease"/>
            <person name="Wu L."/>
            <person name="Ma J."/>
        </authorList>
    </citation>
    <scope>NUCLEOTIDE SEQUENCE [LARGE SCALE GENOMIC DNA]</scope>
    <source>
        <strain evidence="3">JCM 16923</strain>
    </source>
</reference>
<dbReference type="EMBL" id="BAAAZW010000010">
    <property type="protein sequence ID" value="GAA3968422.1"/>
    <property type="molecule type" value="Genomic_DNA"/>
</dbReference>
<feature type="compositionally biased region" description="Basic and acidic residues" evidence="1">
    <location>
        <begin position="97"/>
        <end position="109"/>
    </location>
</feature>
<keyword evidence="3" id="KW-1185">Reference proteome</keyword>
<feature type="compositionally biased region" description="Pro residues" evidence="1">
    <location>
        <begin position="46"/>
        <end position="60"/>
    </location>
</feature>
<dbReference type="Proteomes" id="UP001418444">
    <property type="component" value="Unassembled WGS sequence"/>
</dbReference>
<accession>A0ABP7PN05</accession>
<name>A0ABP7PN05_9ACTN</name>
<feature type="compositionally biased region" description="Low complexity" evidence="1">
    <location>
        <begin position="61"/>
        <end position="87"/>
    </location>
</feature>
<feature type="region of interest" description="Disordered" evidence="1">
    <location>
        <begin position="32"/>
        <end position="133"/>
    </location>
</feature>
<sequence length="133" mass="14060">MPEMVNRASVLFSLLGPVTHDTIREVLFRQVGSAPCGPEPGSAGADPPPSELLPLEPCPGLPHGAAEAGGATTTAAAHATVTATAEESAMRRRRRPTGMERRCADRSEARMQTPEGVTEVTKVTVGTNETEWR</sequence>
<gene>
    <name evidence="2" type="ORF">GCM10022231_31820</name>
</gene>
<evidence type="ECO:0000256" key="1">
    <source>
        <dbReference type="SAM" id="MobiDB-lite"/>
    </source>
</evidence>